<reference evidence="2 3" key="1">
    <citation type="journal article" date="2018" name="Nat. Biotechnol.">
        <title>A standardized bacterial taxonomy based on genome phylogeny substantially revises the tree of life.</title>
        <authorList>
            <person name="Parks D.H."/>
            <person name="Chuvochina M."/>
            <person name="Waite D.W."/>
            <person name="Rinke C."/>
            <person name="Skarshewski A."/>
            <person name="Chaumeil P.A."/>
            <person name="Hugenholtz P."/>
        </authorList>
    </citation>
    <scope>NUCLEOTIDE SEQUENCE [LARGE SCALE GENOMIC DNA]</scope>
    <source>
        <strain evidence="2">UBA11728</strain>
    </source>
</reference>
<evidence type="ECO:0000313" key="3">
    <source>
        <dbReference type="Proteomes" id="UP000262969"/>
    </source>
</evidence>
<dbReference type="PANTHER" id="PTHR30050:SF4">
    <property type="entry name" value="ATP-BINDING PROTEIN RV3427C IN INSERTION SEQUENCE-RELATED"/>
    <property type="match status" value="1"/>
</dbReference>
<dbReference type="Pfam" id="PF00308">
    <property type="entry name" value="Bac_DnaA"/>
    <property type="match status" value="1"/>
</dbReference>
<dbReference type="PANTHER" id="PTHR30050">
    <property type="entry name" value="CHROMOSOMAL REPLICATION INITIATOR PROTEIN DNAA"/>
    <property type="match status" value="1"/>
</dbReference>
<dbReference type="Proteomes" id="UP000262969">
    <property type="component" value="Unassembled WGS sequence"/>
</dbReference>
<comment type="caution">
    <text evidence="2">The sequence shown here is derived from an EMBL/GenBank/DDBJ whole genome shotgun (WGS) entry which is preliminary data.</text>
</comment>
<proteinExistence type="predicted"/>
<dbReference type="EMBL" id="DPVV01000400">
    <property type="protein sequence ID" value="HCL03102.1"/>
    <property type="molecule type" value="Genomic_DNA"/>
</dbReference>
<accession>A0A3D2X7K2</accession>
<dbReference type="InterPro" id="IPR027417">
    <property type="entry name" value="P-loop_NTPase"/>
</dbReference>
<feature type="domain" description="Chromosomal replication initiator protein DnaA ATPAse" evidence="1">
    <location>
        <begin position="53"/>
        <end position="210"/>
    </location>
</feature>
<name>A0A3D2X7K2_9FIRM</name>
<organism evidence="2 3">
    <name type="scientific">Lachnoclostridium phytofermentans</name>
    <dbReference type="NCBI Taxonomy" id="66219"/>
    <lineage>
        <taxon>Bacteria</taxon>
        <taxon>Bacillati</taxon>
        <taxon>Bacillota</taxon>
        <taxon>Clostridia</taxon>
        <taxon>Lachnospirales</taxon>
        <taxon>Lachnospiraceae</taxon>
    </lineage>
</organism>
<dbReference type="Gene3D" id="3.40.50.300">
    <property type="entry name" value="P-loop containing nucleotide triphosphate hydrolases"/>
    <property type="match status" value="1"/>
</dbReference>
<dbReference type="SUPFAM" id="SSF52540">
    <property type="entry name" value="P-loop containing nucleoside triphosphate hydrolases"/>
    <property type="match status" value="1"/>
</dbReference>
<dbReference type="GO" id="GO:0006260">
    <property type="term" value="P:DNA replication"/>
    <property type="evidence" value="ECO:0007669"/>
    <property type="project" value="TreeGrafter"/>
</dbReference>
<evidence type="ECO:0000313" key="2">
    <source>
        <dbReference type="EMBL" id="HCL03102.1"/>
    </source>
</evidence>
<dbReference type="AlphaFoldDB" id="A0A3D2X7K2"/>
<dbReference type="InterPro" id="IPR013317">
    <property type="entry name" value="DnaA_dom"/>
</dbReference>
<protein>
    <recommendedName>
        <fullName evidence="1">Chromosomal replication initiator protein DnaA ATPAse domain-containing protein</fullName>
    </recommendedName>
</protein>
<sequence>MISQNTTARCAKCNGTFWIITETGVARRCDCWEKERQNRTLKFASIPEKYKAATFQNFDIGVYANKGVAEKIKKMCEMYAEEFEPGNKGLYIHSQTKGSGKTRIAATICNKLIEKKVLVKFATSSSILEEIKKTWQKTSEYAESVLIDKLIMVDVLVIDDFGTEKPKDWINDKFYYIINERYINSKTTIYTSNYKLSELDYDDRITNRLKEVCYQIPFLEESIREKQATNNIEEFKTLYLNGNKGDWR</sequence>
<gene>
    <name evidence="2" type="ORF">DHW61_11965</name>
</gene>
<evidence type="ECO:0000259" key="1">
    <source>
        <dbReference type="Pfam" id="PF00308"/>
    </source>
</evidence>
<dbReference type="GO" id="GO:0005524">
    <property type="term" value="F:ATP binding"/>
    <property type="evidence" value="ECO:0007669"/>
    <property type="project" value="InterPro"/>
</dbReference>